<reference evidence="2 3" key="1">
    <citation type="submission" date="2019-06" db="EMBL/GenBank/DDBJ databases">
        <title>A chromosomal-level reference genome of Carpinus fangiana (Coryloideae, Betulaceae).</title>
        <authorList>
            <person name="Yang X."/>
            <person name="Wang Z."/>
            <person name="Zhang L."/>
            <person name="Hao G."/>
            <person name="Liu J."/>
            <person name="Yang Y."/>
        </authorList>
    </citation>
    <scope>NUCLEOTIDE SEQUENCE [LARGE SCALE GENOMIC DNA]</scope>
    <source>
        <strain evidence="2">Cfa_2016G</strain>
        <tissue evidence="2">Leaf</tissue>
    </source>
</reference>
<dbReference type="AlphaFoldDB" id="A0A5N6R073"/>
<keyword evidence="3" id="KW-1185">Reference proteome</keyword>
<sequence>MWVATDSAGGEFRRGGEAVRHDGGNPIDGLPADFTDEAILCFMLLPPARGSEALAVDELLQVDGFERRTRCAGTDWIGRLVEPSEPLHGEFLERRAMVEDGVHGTHAEHRRSGCATHRELTRWLDPPELRPPPLASPPHHRRGPAPRPPLPLGASGCSEGVLDPRHLPPAGPGSVQADSHQEAKP</sequence>
<evidence type="ECO:0000313" key="2">
    <source>
        <dbReference type="EMBL" id="KAE8022868.1"/>
    </source>
</evidence>
<feature type="region of interest" description="Disordered" evidence="1">
    <location>
        <begin position="1"/>
        <end position="24"/>
    </location>
</feature>
<proteinExistence type="predicted"/>
<feature type="region of interest" description="Disordered" evidence="1">
    <location>
        <begin position="121"/>
        <end position="185"/>
    </location>
</feature>
<feature type="compositionally biased region" description="Basic and acidic residues" evidence="1">
    <location>
        <begin position="11"/>
        <end position="23"/>
    </location>
</feature>
<organism evidence="2 3">
    <name type="scientific">Carpinus fangiana</name>
    <dbReference type="NCBI Taxonomy" id="176857"/>
    <lineage>
        <taxon>Eukaryota</taxon>
        <taxon>Viridiplantae</taxon>
        <taxon>Streptophyta</taxon>
        <taxon>Embryophyta</taxon>
        <taxon>Tracheophyta</taxon>
        <taxon>Spermatophyta</taxon>
        <taxon>Magnoliopsida</taxon>
        <taxon>eudicotyledons</taxon>
        <taxon>Gunneridae</taxon>
        <taxon>Pentapetalae</taxon>
        <taxon>rosids</taxon>
        <taxon>fabids</taxon>
        <taxon>Fagales</taxon>
        <taxon>Betulaceae</taxon>
        <taxon>Carpinus</taxon>
    </lineage>
</organism>
<gene>
    <name evidence="2" type="ORF">FH972_008629</name>
</gene>
<dbReference type="Proteomes" id="UP000327013">
    <property type="component" value="Chromosome 3"/>
</dbReference>
<evidence type="ECO:0000256" key="1">
    <source>
        <dbReference type="SAM" id="MobiDB-lite"/>
    </source>
</evidence>
<dbReference type="EMBL" id="CM017323">
    <property type="protein sequence ID" value="KAE8022868.1"/>
    <property type="molecule type" value="Genomic_DNA"/>
</dbReference>
<accession>A0A5N6R073</accession>
<protein>
    <submittedName>
        <fullName evidence="2">Uncharacterized protein</fullName>
    </submittedName>
</protein>
<name>A0A5N6R073_9ROSI</name>
<evidence type="ECO:0000313" key="3">
    <source>
        <dbReference type="Proteomes" id="UP000327013"/>
    </source>
</evidence>